<gene>
    <name evidence="2" type="ORF">H8E29_16740</name>
</gene>
<dbReference type="EMBL" id="JACNJN010000209">
    <property type="protein sequence ID" value="MBC8336906.1"/>
    <property type="molecule type" value="Genomic_DNA"/>
</dbReference>
<name>A0A8J6NJG7_9CHLR</name>
<keyword evidence="1" id="KW-0812">Transmembrane</keyword>
<feature type="transmembrane region" description="Helical" evidence="1">
    <location>
        <begin position="29"/>
        <end position="54"/>
    </location>
</feature>
<reference evidence="2 3" key="1">
    <citation type="submission" date="2020-08" db="EMBL/GenBank/DDBJ databases">
        <title>Bridging the membrane lipid divide: bacteria of the FCB group superphylum have the potential to synthesize archaeal ether lipids.</title>
        <authorList>
            <person name="Villanueva L."/>
            <person name="Von Meijenfeldt F.A.B."/>
            <person name="Westbye A.B."/>
            <person name="Yadav S."/>
            <person name="Hopmans E.C."/>
            <person name="Dutilh B.E."/>
            <person name="Sinninghe Damste J.S."/>
        </authorList>
    </citation>
    <scope>NUCLEOTIDE SEQUENCE [LARGE SCALE GENOMIC DNA]</scope>
    <source>
        <strain evidence="2">NIOZ-UU36</strain>
    </source>
</reference>
<keyword evidence="1" id="KW-1133">Transmembrane helix</keyword>
<keyword evidence="1" id="KW-0472">Membrane</keyword>
<evidence type="ECO:0000313" key="2">
    <source>
        <dbReference type="EMBL" id="MBC8336906.1"/>
    </source>
</evidence>
<sequence length="56" mass="6674">MKKANERDEVNDEKHEPKEIDYRVMKDPYFYLMIFLWLLAFCSGVYAILVGAIVPY</sequence>
<evidence type="ECO:0000313" key="3">
    <source>
        <dbReference type="Proteomes" id="UP000614469"/>
    </source>
</evidence>
<organism evidence="2 3">
    <name type="scientific">Candidatus Desulfolinea nitratireducens</name>
    <dbReference type="NCBI Taxonomy" id="2841698"/>
    <lineage>
        <taxon>Bacteria</taxon>
        <taxon>Bacillati</taxon>
        <taxon>Chloroflexota</taxon>
        <taxon>Anaerolineae</taxon>
        <taxon>Anaerolineales</taxon>
        <taxon>Anaerolineales incertae sedis</taxon>
        <taxon>Candidatus Desulfolinea</taxon>
    </lineage>
</organism>
<accession>A0A8J6NJG7</accession>
<evidence type="ECO:0000256" key="1">
    <source>
        <dbReference type="SAM" id="Phobius"/>
    </source>
</evidence>
<comment type="caution">
    <text evidence="2">The sequence shown here is derived from an EMBL/GenBank/DDBJ whole genome shotgun (WGS) entry which is preliminary data.</text>
</comment>
<protein>
    <submittedName>
        <fullName evidence="2">Uncharacterized protein</fullName>
    </submittedName>
</protein>
<proteinExistence type="predicted"/>
<dbReference type="Proteomes" id="UP000614469">
    <property type="component" value="Unassembled WGS sequence"/>
</dbReference>
<dbReference type="AlphaFoldDB" id="A0A8J6NJG7"/>